<gene>
    <name evidence="2" type="ORF">HDA32_004072</name>
</gene>
<dbReference type="Pfam" id="PF13671">
    <property type="entry name" value="AAA_33"/>
    <property type="match status" value="1"/>
</dbReference>
<sequence>MIDSADRAAVWVVAGAPGAGKSTVADLVLERLRPVPALLDKDTLYSGFAAAVLDAHGRPAGEREGPWYDEHVKVHEYGGMTAAARQIRAAGCPVMLVAPFTGRIRDADAWRTWVAELGGDPVRLVWVRCDGPTLLARLRRRGRSRDAGKLTGFDAFVERIRPDEPPAAPHAEIDNRNGAAPLPGQVDAVLDRAVR</sequence>
<keyword evidence="2" id="KW-0808">Transferase</keyword>
<evidence type="ECO:0000256" key="1">
    <source>
        <dbReference type="SAM" id="MobiDB-lite"/>
    </source>
</evidence>
<accession>A0A852U0T8</accession>
<organism evidence="2 3">
    <name type="scientific">Spinactinospora alkalitolerans</name>
    <dbReference type="NCBI Taxonomy" id="687207"/>
    <lineage>
        <taxon>Bacteria</taxon>
        <taxon>Bacillati</taxon>
        <taxon>Actinomycetota</taxon>
        <taxon>Actinomycetes</taxon>
        <taxon>Streptosporangiales</taxon>
        <taxon>Nocardiopsidaceae</taxon>
        <taxon>Spinactinospora</taxon>
    </lineage>
</organism>
<dbReference type="AlphaFoldDB" id="A0A852U0T8"/>
<keyword evidence="3" id="KW-1185">Reference proteome</keyword>
<proteinExistence type="predicted"/>
<dbReference type="EMBL" id="JACCCC010000001">
    <property type="protein sequence ID" value="NYE48952.1"/>
    <property type="molecule type" value="Genomic_DNA"/>
</dbReference>
<feature type="region of interest" description="Disordered" evidence="1">
    <location>
        <begin position="164"/>
        <end position="183"/>
    </location>
</feature>
<evidence type="ECO:0000313" key="2">
    <source>
        <dbReference type="EMBL" id="NYE48952.1"/>
    </source>
</evidence>
<keyword evidence="2" id="KW-0418">Kinase</keyword>
<dbReference type="GO" id="GO:0016301">
    <property type="term" value="F:kinase activity"/>
    <property type="evidence" value="ECO:0007669"/>
    <property type="project" value="UniProtKB-KW"/>
</dbReference>
<protein>
    <submittedName>
        <fullName evidence="2">Putative kinase</fullName>
    </submittedName>
</protein>
<reference evidence="2 3" key="1">
    <citation type="submission" date="2020-07" db="EMBL/GenBank/DDBJ databases">
        <title>Sequencing the genomes of 1000 actinobacteria strains.</title>
        <authorList>
            <person name="Klenk H.-P."/>
        </authorList>
    </citation>
    <scope>NUCLEOTIDE SEQUENCE [LARGE SCALE GENOMIC DNA]</scope>
    <source>
        <strain evidence="2 3">CXB654</strain>
    </source>
</reference>
<dbReference type="InterPro" id="IPR027417">
    <property type="entry name" value="P-loop_NTPase"/>
</dbReference>
<evidence type="ECO:0000313" key="3">
    <source>
        <dbReference type="Proteomes" id="UP000589036"/>
    </source>
</evidence>
<dbReference type="SUPFAM" id="SSF52540">
    <property type="entry name" value="P-loop containing nucleoside triphosphate hydrolases"/>
    <property type="match status" value="1"/>
</dbReference>
<dbReference type="Gene3D" id="3.40.50.300">
    <property type="entry name" value="P-loop containing nucleotide triphosphate hydrolases"/>
    <property type="match status" value="1"/>
</dbReference>
<name>A0A852U0T8_9ACTN</name>
<dbReference type="RefSeq" id="WP_312863255.1">
    <property type="nucleotide sequence ID" value="NZ_BAAAYY010000031.1"/>
</dbReference>
<dbReference type="Proteomes" id="UP000589036">
    <property type="component" value="Unassembled WGS sequence"/>
</dbReference>
<comment type="caution">
    <text evidence="2">The sequence shown here is derived from an EMBL/GenBank/DDBJ whole genome shotgun (WGS) entry which is preliminary data.</text>
</comment>